<dbReference type="FunFam" id="1.10.472.10:FF:000002">
    <property type="entry name" value="Transcription factor IIIB 90 kDa subunit"/>
    <property type="match status" value="1"/>
</dbReference>
<keyword evidence="7" id="KW-0010">Activator</keyword>
<sequence>MSTPHIVRAPRERLSSLKNPGPSKIFSQAHRKAQAPKSCCGTPDIQEHDSNRVCLSCGTILSDSNIVSEVTFGETSAGAAVVQGAFVGEGQRHAKTMGSAFRRAGGGMESREQTEYNGRDEIRKLAGALHLPTSTEEQAFGIYKLAATNNFIQGRRTRTVAAVCLYVACRRVSGNTVLLMDLAEKIQVNVFKLGEVYKDLVKDLWLGDTGASGINAVLEVEPLILKFARKLEFGDLTMQVATDAAKIVKRMKRDWMVEGRQPAGLCGACIILAARMNNFRRTIREVVYVVKVADVTIFSRLAEFKRTQSSGLTVEQFRQFGERLKVQTLPPAIYKRLEREGRKKRKLSQLISEEPMVIPDEEVQAGSSQTHPVIVGPSQVTPSSMDAGTSQEPRRDADGFIIPDLPIGRSLLEASNIAHSELQANEQEGPSPSLSPTKKPLAKKRKKKNAEPVVISEEDLEIENELEEEIERILTDPDTLGNLDDSTYQASHARAKALAEQVRGPSVVSEETEVGEEEFADDPEVMNCKLSPEEIAIKERIWVTHNEDWLRQQQAKLLKKSLEEANGGPKKKQQRKRKHLRMGDGSVLEGSPASSPAEATQRMLQKRSKGFSKHINYERLNEIYRNITDKDKEKGASSEDFPQGNETRERQSPVSSQVSLEAESPQPMVPAIRRTRAIQGPAVHPMLPAGQTTQATQPAIAPVTRTPPAVTEEDDEDDEEEDEEDETEANVLREFGVDDGQEFEDDEVGFDEGYGEGYE</sequence>
<evidence type="ECO:0000256" key="1">
    <source>
        <dbReference type="ARBA" id="ARBA00004123"/>
    </source>
</evidence>
<evidence type="ECO:0000256" key="3">
    <source>
        <dbReference type="ARBA" id="ARBA00022723"/>
    </source>
</evidence>
<organism evidence="13 14">
    <name type="scientific">Glonium stellatum</name>
    <dbReference type="NCBI Taxonomy" id="574774"/>
    <lineage>
        <taxon>Eukaryota</taxon>
        <taxon>Fungi</taxon>
        <taxon>Dikarya</taxon>
        <taxon>Ascomycota</taxon>
        <taxon>Pezizomycotina</taxon>
        <taxon>Dothideomycetes</taxon>
        <taxon>Pleosporomycetidae</taxon>
        <taxon>Gloniales</taxon>
        <taxon>Gloniaceae</taxon>
        <taxon>Glonium</taxon>
    </lineage>
</organism>
<evidence type="ECO:0000313" key="14">
    <source>
        <dbReference type="Proteomes" id="UP000250140"/>
    </source>
</evidence>
<evidence type="ECO:0000256" key="5">
    <source>
        <dbReference type="ARBA" id="ARBA00022833"/>
    </source>
</evidence>
<keyword evidence="3" id="KW-0479">Metal-binding</keyword>
<keyword evidence="9" id="KW-0539">Nucleus</keyword>
<dbReference type="Pfam" id="PF00382">
    <property type="entry name" value="TFIIB"/>
    <property type="match status" value="2"/>
</dbReference>
<accession>A0A8E2F9A7</accession>
<feature type="domain" description="Cyclin-like" evidence="12">
    <location>
        <begin position="222"/>
        <end position="306"/>
    </location>
</feature>
<dbReference type="GO" id="GO:0001006">
    <property type="term" value="F:RNA polymerase III type 3 promoter sequence-specific DNA binding"/>
    <property type="evidence" value="ECO:0007669"/>
    <property type="project" value="TreeGrafter"/>
</dbReference>
<keyword evidence="5" id="KW-0862">Zinc</keyword>
<dbReference type="GO" id="GO:0008270">
    <property type="term" value="F:zinc ion binding"/>
    <property type="evidence" value="ECO:0007669"/>
    <property type="project" value="UniProtKB-KW"/>
</dbReference>
<dbReference type="GO" id="GO:0017025">
    <property type="term" value="F:TBP-class protein binding"/>
    <property type="evidence" value="ECO:0007669"/>
    <property type="project" value="InterPro"/>
</dbReference>
<reference evidence="13 14" key="1">
    <citation type="journal article" date="2016" name="Nat. Commun.">
        <title>Ectomycorrhizal ecology is imprinted in the genome of the dominant symbiotic fungus Cenococcum geophilum.</title>
        <authorList>
            <consortium name="DOE Joint Genome Institute"/>
            <person name="Peter M."/>
            <person name="Kohler A."/>
            <person name="Ohm R.A."/>
            <person name="Kuo A."/>
            <person name="Krutzmann J."/>
            <person name="Morin E."/>
            <person name="Arend M."/>
            <person name="Barry K.W."/>
            <person name="Binder M."/>
            <person name="Choi C."/>
            <person name="Clum A."/>
            <person name="Copeland A."/>
            <person name="Grisel N."/>
            <person name="Haridas S."/>
            <person name="Kipfer T."/>
            <person name="LaButti K."/>
            <person name="Lindquist E."/>
            <person name="Lipzen A."/>
            <person name="Maire R."/>
            <person name="Meier B."/>
            <person name="Mihaltcheva S."/>
            <person name="Molinier V."/>
            <person name="Murat C."/>
            <person name="Poggeler S."/>
            <person name="Quandt C.A."/>
            <person name="Sperisen C."/>
            <person name="Tritt A."/>
            <person name="Tisserant E."/>
            <person name="Crous P.W."/>
            <person name="Henrissat B."/>
            <person name="Nehls U."/>
            <person name="Egli S."/>
            <person name="Spatafora J.W."/>
            <person name="Grigoriev I.V."/>
            <person name="Martin F.M."/>
        </authorList>
    </citation>
    <scope>NUCLEOTIDE SEQUENCE [LARGE SCALE GENOMIC DNA]</scope>
    <source>
        <strain evidence="13 14">CBS 207.34</strain>
    </source>
</reference>
<dbReference type="SUPFAM" id="SSF47954">
    <property type="entry name" value="Cyclin-like"/>
    <property type="match status" value="2"/>
</dbReference>
<dbReference type="SMART" id="SM00385">
    <property type="entry name" value="CYCLIN"/>
    <property type="match status" value="2"/>
</dbReference>
<feature type="region of interest" description="Disordered" evidence="11">
    <location>
        <begin position="560"/>
        <end position="612"/>
    </location>
</feature>
<keyword evidence="4" id="KW-0863">Zinc-finger</keyword>
<evidence type="ECO:0000256" key="2">
    <source>
        <dbReference type="ARBA" id="ARBA00010857"/>
    </source>
</evidence>
<dbReference type="GO" id="GO:0000995">
    <property type="term" value="F:RNA polymerase III general transcription initiation factor activity"/>
    <property type="evidence" value="ECO:0007669"/>
    <property type="project" value="TreeGrafter"/>
</dbReference>
<feature type="compositionally biased region" description="Basic and acidic residues" evidence="11">
    <location>
        <begin position="627"/>
        <end position="637"/>
    </location>
</feature>
<feature type="compositionally biased region" description="Acidic residues" evidence="11">
    <location>
        <begin position="510"/>
        <end position="521"/>
    </location>
</feature>
<comment type="subcellular location">
    <subcellularLocation>
        <location evidence="1">Nucleus</location>
    </subcellularLocation>
</comment>
<dbReference type="Gene3D" id="1.20.5.650">
    <property type="entry name" value="Single helix bin"/>
    <property type="match status" value="1"/>
</dbReference>
<dbReference type="GO" id="GO:0070897">
    <property type="term" value="P:transcription preinitiation complex assembly"/>
    <property type="evidence" value="ECO:0007669"/>
    <property type="project" value="InterPro"/>
</dbReference>
<evidence type="ECO:0000256" key="7">
    <source>
        <dbReference type="ARBA" id="ARBA00023159"/>
    </source>
</evidence>
<dbReference type="FunFam" id="1.10.472.10:FF:000007">
    <property type="entry name" value="Transcription factor IIIB 90 kDa subunit"/>
    <property type="match status" value="1"/>
</dbReference>
<evidence type="ECO:0000256" key="6">
    <source>
        <dbReference type="ARBA" id="ARBA00023015"/>
    </source>
</evidence>
<dbReference type="PRINTS" id="PR00685">
    <property type="entry name" value="TIFACTORIIB"/>
</dbReference>
<feature type="region of interest" description="Disordered" evidence="11">
    <location>
        <begin position="422"/>
        <end position="452"/>
    </location>
</feature>
<feature type="domain" description="Cyclin-like" evidence="12">
    <location>
        <begin position="120"/>
        <end position="202"/>
    </location>
</feature>
<dbReference type="Proteomes" id="UP000250140">
    <property type="component" value="Unassembled WGS sequence"/>
</dbReference>
<evidence type="ECO:0000256" key="8">
    <source>
        <dbReference type="ARBA" id="ARBA00023163"/>
    </source>
</evidence>
<feature type="region of interest" description="Disordered" evidence="11">
    <location>
        <begin position="501"/>
        <end position="521"/>
    </location>
</feature>
<feature type="compositionally biased region" description="Basic residues" evidence="11">
    <location>
        <begin position="569"/>
        <end position="580"/>
    </location>
</feature>
<dbReference type="GO" id="GO:0000126">
    <property type="term" value="C:transcription factor TFIIIB complex"/>
    <property type="evidence" value="ECO:0007669"/>
    <property type="project" value="UniProtKB-ARBA"/>
</dbReference>
<dbReference type="GO" id="GO:0005634">
    <property type="term" value="C:nucleus"/>
    <property type="evidence" value="ECO:0007669"/>
    <property type="project" value="UniProtKB-SubCell"/>
</dbReference>
<dbReference type="Gene3D" id="1.10.472.10">
    <property type="entry name" value="Cyclin-like"/>
    <property type="match status" value="2"/>
</dbReference>
<dbReference type="GO" id="GO:0097550">
    <property type="term" value="C:transcription preinitiation complex"/>
    <property type="evidence" value="ECO:0007669"/>
    <property type="project" value="TreeGrafter"/>
</dbReference>
<feature type="compositionally biased region" description="Polar residues" evidence="11">
    <location>
        <begin position="378"/>
        <end position="391"/>
    </location>
</feature>
<evidence type="ECO:0000313" key="13">
    <source>
        <dbReference type="EMBL" id="OCL12683.1"/>
    </source>
</evidence>
<feature type="region of interest" description="Disordered" evidence="11">
    <location>
        <begin position="363"/>
        <end position="402"/>
    </location>
</feature>
<gene>
    <name evidence="13" type="ORF">AOQ84DRAFT_352399</name>
</gene>
<protein>
    <recommendedName>
        <fullName evidence="10">B-related factor 1</fullName>
    </recommendedName>
</protein>
<keyword evidence="8" id="KW-0804">Transcription</keyword>
<evidence type="ECO:0000256" key="9">
    <source>
        <dbReference type="ARBA" id="ARBA00023242"/>
    </source>
</evidence>
<name>A0A8E2F9A7_9PEZI</name>
<dbReference type="EMBL" id="KV748844">
    <property type="protein sequence ID" value="OCL12683.1"/>
    <property type="molecule type" value="Genomic_DNA"/>
</dbReference>
<proteinExistence type="inferred from homology"/>
<keyword evidence="6" id="KW-0805">Transcription regulation</keyword>
<comment type="similarity">
    <text evidence="2">Belongs to the TFIIB family.</text>
</comment>
<evidence type="ECO:0000256" key="4">
    <source>
        <dbReference type="ARBA" id="ARBA00022771"/>
    </source>
</evidence>
<keyword evidence="14" id="KW-1185">Reference proteome</keyword>
<dbReference type="InterPro" id="IPR011665">
    <property type="entry name" value="BRF1_TBP-bd_dom"/>
</dbReference>
<dbReference type="PANTHER" id="PTHR11618">
    <property type="entry name" value="TRANSCRIPTION INITIATION FACTOR IIB-RELATED"/>
    <property type="match status" value="1"/>
</dbReference>
<dbReference type="InterPro" id="IPR013150">
    <property type="entry name" value="TFIIB_cyclin"/>
</dbReference>
<evidence type="ECO:0000259" key="12">
    <source>
        <dbReference type="SMART" id="SM00385"/>
    </source>
</evidence>
<evidence type="ECO:0000256" key="11">
    <source>
        <dbReference type="SAM" id="MobiDB-lite"/>
    </source>
</evidence>
<dbReference type="InterPro" id="IPR000812">
    <property type="entry name" value="TFIIB"/>
</dbReference>
<evidence type="ECO:0000256" key="10">
    <source>
        <dbReference type="ARBA" id="ARBA00031009"/>
    </source>
</evidence>
<dbReference type="InterPro" id="IPR036915">
    <property type="entry name" value="Cyclin-like_sf"/>
</dbReference>
<feature type="region of interest" description="Disordered" evidence="11">
    <location>
        <begin position="627"/>
        <end position="759"/>
    </location>
</feature>
<dbReference type="InterPro" id="IPR013763">
    <property type="entry name" value="Cyclin-like_dom"/>
</dbReference>
<feature type="compositionally biased region" description="Low complexity" evidence="11">
    <location>
        <begin position="430"/>
        <end position="439"/>
    </location>
</feature>
<dbReference type="PANTHER" id="PTHR11618:SF4">
    <property type="entry name" value="TRANSCRIPTION FACTOR IIIB 90 KDA SUBUNIT"/>
    <property type="match status" value="1"/>
</dbReference>
<dbReference type="OrthoDB" id="511529at2759"/>
<dbReference type="GO" id="GO:0006384">
    <property type="term" value="P:transcription initiation at RNA polymerase III promoter"/>
    <property type="evidence" value="ECO:0007669"/>
    <property type="project" value="UniProtKB-ARBA"/>
</dbReference>
<feature type="compositionally biased region" description="Acidic residues" evidence="11">
    <location>
        <begin position="737"/>
        <end position="759"/>
    </location>
</feature>
<feature type="compositionally biased region" description="Acidic residues" evidence="11">
    <location>
        <begin position="711"/>
        <end position="728"/>
    </location>
</feature>
<dbReference type="Pfam" id="PF07741">
    <property type="entry name" value="BRF1"/>
    <property type="match status" value="1"/>
</dbReference>
<dbReference type="AlphaFoldDB" id="A0A8E2F9A7"/>